<evidence type="ECO:0000313" key="4">
    <source>
        <dbReference type="Proteomes" id="UP000601171"/>
    </source>
</evidence>
<gene>
    <name evidence="3" type="ORF">H8707_11305</name>
</gene>
<keyword evidence="4" id="KW-1185">Reference proteome</keyword>
<proteinExistence type="inferred from homology"/>
<dbReference type="EMBL" id="JACRTG010000027">
    <property type="protein sequence ID" value="MBC8588804.1"/>
    <property type="molecule type" value="Genomic_DNA"/>
</dbReference>
<dbReference type="RefSeq" id="WP_262430260.1">
    <property type="nucleotide sequence ID" value="NZ_JACRTG010000027.1"/>
</dbReference>
<dbReference type="PANTHER" id="PTHR34039:SF1">
    <property type="entry name" value="UPF0102 PROTEIN YRAN"/>
    <property type="match status" value="1"/>
</dbReference>
<sequence>MIDNIAKGKSGEELAKDYLVSLGYRILATNYRNRIGEIDIIAMDRDMLVFVEVKTRTSMSYGYAFEAVDFRKQRKIINTSLIYIKYYNYLDTQLRYDIIEVYMTKDFKINHLKNAFCL</sequence>
<organism evidence="3 4">
    <name type="scientific">Paratissierella segnis</name>
    <dbReference type="NCBI Taxonomy" id="2763679"/>
    <lineage>
        <taxon>Bacteria</taxon>
        <taxon>Bacillati</taxon>
        <taxon>Bacillota</taxon>
        <taxon>Tissierellia</taxon>
        <taxon>Tissierellales</taxon>
        <taxon>Tissierellaceae</taxon>
        <taxon>Paratissierella</taxon>
    </lineage>
</organism>
<protein>
    <recommendedName>
        <fullName evidence="2">UPF0102 protein H8707_11305</fullName>
    </recommendedName>
</protein>
<evidence type="ECO:0000256" key="2">
    <source>
        <dbReference type="HAMAP-Rule" id="MF_00048"/>
    </source>
</evidence>
<dbReference type="NCBIfam" id="TIGR00252">
    <property type="entry name" value="YraN family protein"/>
    <property type="match status" value="1"/>
</dbReference>
<dbReference type="Pfam" id="PF02021">
    <property type="entry name" value="UPF0102"/>
    <property type="match status" value="1"/>
</dbReference>
<dbReference type="AlphaFoldDB" id="A0A926EYV3"/>
<dbReference type="Proteomes" id="UP000601171">
    <property type="component" value="Unassembled WGS sequence"/>
</dbReference>
<dbReference type="InterPro" id="IPR011335">
    <property type="entry name" value="Restrct_endonuc-II-like"/>
</dbReference>
<accession>A0A926EYV3</accession>
<dbReference type="Gene3D" id="3.40.1350.10">
    <property type="match status" value="1"/>
</dbReference>
<evidence type="ECO:0000256" key="1">
    <source>
        <dbReference type="ARBA" id="ARBA00006738"/>
    </source>
</evidence>
<dbReference type="CDD" id="cd20736">
    <property type="entry name" value="PoNe_Nuclease"/>
    <property type="match status" value="1"/>
</dbReference>
<dbReference type="InterPro" id="IPR003509">
    <property type="entry name" value="UPF0102_YraN-like"/>
</dbReference>
<dbReference type="GO" id="GO:0003676">
    <property type="term" value="F:nucleic acid binding"/>
    <property type="evidence" value="ECO:0007669"/>
    <property type="project" value="InterPro"/>
</dbReference>
<dbReference type="SUPFAM" id="SSF52980">
    <property type="entry name" value="Restriction endonuclease-like"/>
    <property type="match status" value="1"/>
</dbReference>
<dbReference type="NCBIfam" id="NF009150">
    <property type="entry name" value="PRK12497.1-3"/>
    <property type="match status" value="1"/>
</dbReference>
<comment type="caution">
    <text evidence="3">The sequence shown here is derived from an EMBL/GenBank/DDBJ whole genome shotgun (WGS) entry which is preliminary data.</text>
</comment>
<name>A0A926EYV3_9FIRM</name>
<reference evidence="3" key="1">
    <citation type="submission" date="2020-08" db="EMBL/GenBank/DDBJ databases">
        <title>Genome public.</title>
        <authorList>
            <person name="Liu C."/>
            <person name="Sun Q."/>
        </authorList>
    </citation>
    <scope>NUCLEOTIDE SEQUENCE</scope>
    <source>
        <strain evidence="3">BX21</strain>
    </source>
</reference>
<evidence type="ECO:0000313" key="3">
    <source>
        <dbReference type="EMBL" id="MBC8588804.1"/>
    </source>
</evidence>
<dbReference type="HAMAP" id="MF_00048">
    <property type="entry name" value="UPF0102"/>
    <property type="match status" value="1"/>
</dbReference>
<dbReference type="PANTHER" id="PTHR34039">
    <property type="entry name" value="UPF0102 PROTEIN YRAN"/>
    <property type="match status" value="1"/>
</dbReference>
<dbReference type="InterPro" id="IPR011856">
    <property type="entry name" value="tRNA_endonuc-like_dom_sf"/>
</dbReference>
<comment type="similarity">
    <text evidence="1 2">Belongs to the UPF0102 family.</text>
</comment>